<accession>W4JYJ0</accession>
<gene>
    <name evidence="1" type="ORF">HETIRDRAFT_419888</name>
</gene>
<evidence type="ECO:0000313" key="2">
    <source>
        <dbReference type="Proteomes" id="UP000030671"/>
    </source>
</evidence>
<dbReference type="GeneID" id="20673615"/>
<reference evidence="1 2" key="1">
    <citation type="journal article" date="2012" name="New Phytol.">
        <title>Insight into trade-off between wood decay and parasitism from the genome of a fungal forest pathogen.</title>
        <authorList>
            <person name="Olson A."/>
            <person name="Aerts A."/>
            <person name="Asiegbu F."/>
            <person name="Belbahri L."/>
            <person name="Bouzid O."/>
            <person name="Broberg A."/>
            <person name="Canback B."/>
            <person name="Coutinho P.M."/>
            <person name="Cullen D."/>
            <person name="Dalman K."/>
            <person name="Deflorio G."/>
            <person name="van Diepen L.T."/>
            <person name="Dunand C."/>
            <person name="Duplessis S."/>
            <person name="Durling M."/>
            <person name="Gonthier P."/>
            <person name="Grimwood J."/>
            <person name="Fossdal C.G."/>
            <person name="Hansson D."/>
            <person name="Henrissat B."/>
            <person name="Hietala A."/>
            <person name="Himmelstrand K."/>
            <person name="Hoffmeister D."/>
            <person name="Hogberg N."/>
            <person name="James T.Y."/>
            <person name="Karlsson M."/>
            <person name="Kohler A."/>
            <person name="Kues U."/>
            <person name="Lee Y.H."/>
            <person name="Lin Y.C."/>
            <person name="Lind M."/>
            <person name="Lindquist E."/>
            <person name="Lombard V."/>
            <person name="Lucas S."/>
            <person name="Lunden K."/>
            <person name="Morin E."/>
            <person name="Murat C."/>
            <person name="Park J."/>
            <person name="Raffaello T."/>
            <person name="Rouze P."/>
            <person name="Salamov A."/>
            <person name="Schmutz J."/>
            <person name="Solheim H."/>
            <person name="Stahlberg J."/>
            <person name="Velez H."/>
            <person name="de Vries R.P."/>
            <person name="Wiebenga A."/>
            <person name="Woodward S."/>
            <person name="Yakovlev I."/>
            <person name="Garbelotto M."/>
            <person name="Martin F."/>
            <person name="Grigoriev I.V."/>
            <person name="Stenlid J."/>
        </authorList>
    </citation>
    <scope>NUCLEOTIDE SEQUENCE [LARGE SCALE GENOMIC DNA]</scope>
    <source>
        <strain evidence="1 2">TC 32-1</strain>
    </source>
</reference>
<protein>
    <submittedName>
        <fullName evidence="1">Uncharacterized protein</fullName>
    </submittedName>
</protein>
<dbReference type="eggNOG" id="KOG2920">
    <property type="taxonomic scope" value="Eukaryota"/>
</dbReference>
<organism evidence="1 2">
    <name type="scientific">Heterobasidion irregulare (strain TC 32-1)</name>
    <dbReference type="NCBI Taxonomy" id="747525"/>
    <lineage>
        <taxon>Eukaryota</taxon>
        <taxon>Fungi</taxon>
        <taxon>Dikarya</taxon>
        <taxon>Basidiomycota</taxon>
        <taxon>Agaricomycotina</taxon>
        <taxon>Agaricomycetes</taxon>
        <taxon>Russulales</taxon>
        <taxon>Bondarzewiaceae</taxon>
        <taxon>Heterobasidion</taxon>
        <taxon>Heterobasidion annosum species complex</taxon>
    </lineage>
</organism>
<dbReference type="PANTHER" id="PTHR14614">
    <property type="entry name" value="HEPATOCELLULAR CARCINOMA-ASSOCIATED ANTIGEN"/>
    <property type="match status" value="1"/>
</dbReference>
<dbReference type="AlphaFoldDB" id="W4JYJ0"/>
<dbReference type="Proteomes" id="UP000030671">
    <property type="component" value="Unassembled WGS sequence"/>
</dbReference>
<name>W4JYJ0_HETIT</name>
<dbReference type="InterPro" id="IPR029063">
    <property type="entry name" value="SAM-dependent_MTases_sf"/>
</dbReference>
<sequence length="299" mass="33391">MSFSLTDNVETSPEDIMYTSLETLYDFAPVMHSSAGSLFTHIRPASLDLPPEAAHAPLTISLLTPDTRAENWSLHASTIWVASLYIADHLEDLHLDRHDPSSTSTRPIRVLELGAGAGLPSILISKSYAHVEVTSSDYPDAELIRTLEDNVKRNHVADRCRAVPFAWGSDPALLAPKHDSQLAVGEDSLPAFGFDVIVAADTLWNSEVHHLLIDTLSRTLSRTEHARVHLVAGLHTGRYTIQTFLNSAENAGFQIQEAVEREVKGDGRRVWQVERAEGEDERERRRWVVWIILKWNGHT</sequence>
<dbReference type="RefSeq" id="XP_009548960.1">
    <property type="nucleotide sequence ID" value="XM_009550665.1"/>
</dbReference>
<dbReference type="GO" id="GO:0008757">
    <property type="term" value="F:S-adenosylmethionine-dependent methyltransferase activity"/>
    <property type="evidence" value="ECO:0007669"/>
    <property type="project" value="UniProtKB-ARBA"/>
</dbReference>
<dbReference type="SUPFAM" id="SSF53335">
    <property type="entry name" value="S-adenosyl-L-methionine-dependent methyltransferases"/>
    <property type="match status" value="1"/>
</dbReference>
<dbReference type="KEGG" id="hir:HETIRDRAFT_419888"/>
<dbReference type="InParanoid" id="W4JYJ0"/>
<dbReference type="OrthoDB" id="407325at2759"/>
<dbReference type="Pfam" id="PF10294">
    <property type="entry name" value="Methyltransf_16"/>
    <property type="match status" value="1"/>
</dbReference>
<dbReference type="HOGENOM" id="CLU_032409_2_1_1"/>
<dbReference type="InterPro" id="IPR019410">
    <property type="entry name" value="Methyltransf_16"/>
</dbReference>
<dbReference type="EMBL" id="KI925461">
    <property type="protein sequence ID" value="ETW78637.1"/>
    <property type="molecule type" value="Genomic_DNA"/>
</dbReference>
<proteinExistence type="predicted"/>
<evidence type="ECO:0000313" key="1">
    <source>
        <dbReference type="EMBL" id="ETW78637.1"/>
    </source>
</evidence>
<keyword evidence="2" id="KW-1185">Reference proteome</keyword>
<dbReference type="Gene3D" id="3.40.50.150">
    <property type="entry name" value="Vaccinia Virus protein VP39"/>
    <property type="match status" value="1"/>
</dbReference>